<feature type="compositionally biased region" description="Polar residues" evidence="1">
    <location>
        <begin position="37"/>
        <end position="51"/>
    </location>
</feature>
<evidence type="ECO:0000256" key="1">
    <source>
        <dbReference type="SAM" id="MobiDB-lite"/>
    </source>
</evidence>
<reference evidence="2 3" key="1">
    <citation type="submission" date="2020-08" db="EMBL/GenBank/DDBJ databases">
        <title>Genomic Encyclopedia of Type Strains, Phase IV (KMG-IV): sequencing the most valuable type-strain genomes for metagenomic binning, comparative biology and taxonomic classification.</title>
        <authorList>
            <person name="Goeker M."/>
        </authorList>
    </citation>
    <scope>NUCLEOTIDE SEQUENCE [LARGE SCALE GENOMIC DNA]</scope>
    <source>
        <strain evidence="2 3">DSM 26736</strain>
    </source>
</reference>
<sequence>MRPRPVSILILALILGVSAGIAALFIWSMQNRVPPATQSAKPMVQGASSSGVPAELNGAPARVMLETEKSANR</sequence>
<gene>
    <name evidence="2" type="ORF">FHT02_004291</name>
</gene>
<protein>
    <submittedName>
        <fullName evidence="2">Uncharacterized protein</fullName>
    </submittedName>
</protein>
<organism evidence="2 3">
    <name type="scientific">Sphingomonas xinjiangensis</name>
    <dbReference type="NCBI Taxonomy" id="643568"/>
    <lineage>
        <taxon>Bacteria</taxon>
        <taxon>Pseudomonadati</taxon>
        <taxon>Pseudomonadota</taxon>
        <taxon>Alphaproteobacteria</taxon>
        <taxon>Sphingomonadales</taxon>
        <taxon>Sphingomonadaceae</taxon>
        <taxon>Sphingomonas</taxon>
    </lineage>
</organism>
<comment type="caution">
    <text evidence="2">The sequence shown here is derived from an EMBL/GenBank/DDBJ whole genome shotgun (WGS) entry which is preliminary data.</text>
</comment>
<evidence type="ECO:0000313" key="2">
    <source>
        <dbReference type="EMBL" id="MBB5713029.1"/>
    </source>
</evidence>
<evidence type="ECO:0000313" key="3">
    <source>
        <dbReference type="Proteomes" id="UP000527143"/>
    </source>
</evidence>
<dbReference type="Proteomes" id="UP000527143">
    <property type="component" value="Unassembled WGS sequence"/>
</dbReference>
<dbReference type="AlphaFoldDB" id="A0A840YTI6"/>
<dbReference type="EMBL" id="JACIJF010000037">
    <property type="protein sequence ID" value="MBB5713029.1"/>
    <property type="molecule type" value="Genomic_DNA"/>
</dbReference>
<keyword evidence="3" id="KW-1185">Reference proteome</keyword>
<feature type="region of interest" description="Disordered" evidence="1">
    <location>
        <begin position="37"/>
        <end position="73"/>
    </location>
</feature>
<name>A0A840YTI6_9SPHN</name>
<proteinExistence type="predicted"/>
<accession>A0A840YTI6</accession>